<feature type="domain" description="Transcription initiation factor IIA gamma subunit N-terminal" evidence="2">
    <location>
        <begin position="6"/>
        <end position="46"/>
    </location>
</feature>
<dbReference type="InterPro" id="IPR009083">
    <property type="entry name" value="TFIIA_a-hlx"/>
</dbReference>
<organism evidence="3">
    <name type="scientific">Aplanochytrium stocchinoi</name>
    <dbReference type="NCBI Taxonomy" id="215587"/>
    <lineage>
        <taxon>Eukaryota</taxon>
        <taxon>Sar</taxon>
        <taxon>Stramenopiles</taxon>
        <taxon>Bigyra</taxon>
        <taxon>Labyrinthulomycetes</taxon>
        <taxon>Thraustochytrida</taxon>
        <taxon>Thraustochytriidae</taxon>
        <taxon>Aplanochytrium</taxon>
    </lineage>
</organism>
<name>A0A7S3PHN3_9STRA</name>
<evidence type="ECO:0000259" key="2">
    <source>
        <dbReference type="Pfam" id="PF02268"/>
    </source>
</evidence>
<dbReference type="GO" id="GO:0005672">
    <property type="term" value="C:transcription factor TFIIA complex"/>
    <property type="evidence" value="ECO:0007669"/>
    <property type="project" value="InterPro"/>
</dbReference>
<accession>A0A7S3PHN3</accession>
<dbReference type="AlphaFoldDB" id="A0A7S3PHN3"/>
<feature type="compositionally biased region" description="Low complexity" evidence="1">
    <location>
        <begin position="84"/>
        <end position="95"/>
    </location>
</feature>
<dbReference type="SUPFAM" id="SSF47396">
    <property type="entry name" value="Transcription factor IIA (TFIIA), alpha-helical domain"/>
    <property type="match status" value="1"/>
</dbReference>
<proteinExistence type="predicted"/>
<dbReference type="EMBL" id="HBIN01012161">
    <property type="protein sequence ID" value="CAE0438920.1"/>
    <property type="molecule type" value="Transcribed_RNA"/>
</dbReference>
<feature type="region of interest" description="Disordered" evidence="1">
    <location>
        <begin position="74"/>
        <end position="97"/>
    </location>
</feature>
<dbReference type="Pfam" id="PF02268">
    <property type="entry name" value="TFIIA_gamma_N"/>
    <property type="match status" value="1"/>
</dbReference>
<gene>
    <name evidence="3" type="ORF">ASTO00021_LOCUS9144</name>
</gene>
<dbReference type="Gene3D" id="1.10.287.190">
    <property type="entry name" value="Transcription factor IIA gamma subunit, alpha-helical domain"/>
    <property type="match status" value="1"/>
</dbReference>
<dbReference type="GO" id="GO:0006367">
    <property type="term" value="P:transcription initiation at RNA polymerase II promoter"/>
    <property type="evidence" value="ECO:0007669"/>
    <property type="project" value="InterPro"/>
</dbReference>
<evidence type="ECO:0000256" key="1">
    <source>
        <dbReference type="SAM" id="MobiDB-lite"/>
    </source>
</evidence>
<evidence type="ECO:0000313" key="3">
    <source>
        <dbReference type="EMBL" id="CAE0438920.1"/>
    </source>
</evidence>
<dbReference type="InterPro" id="IPR015872">
    <property type="entry name" value="TFIIA_gsu_N"/>
</dbReference>
<protein>
    <recommendedName>
        <fullName evidence="2">Transcription initiation factor IIA gamma subunit N-terminal domain-containing protein</fullName>
    </recommendedName>
</protein>
<reference evidence="3" key="1">
    <citation type="submission" date="2021-01" db="EMBL/GenBank/DDBJ databases">
        <authorList>
            <person name="Corre E."/>
            <person name="Pelletier E."/>
            <person name="Niang G."/>
            <person name="Scheremetjew M."/>
            <person name="Finn R."/>
            <person name="Kale V."/>
            <person name="Holt S."/>
            <person name="Cochrane G."/>
            <person name="Meng A."/>
            <person name="Brown T."/>
            <person name="Cohen L."/>
        </authorList>
    </citation>
    <scope>NUCLEOTIDE SEQUENCE</scope>
    <source>
        <strain evidence="3">GSBS06</strain>
    </source>
</reference>
<sequence>MEEPNDIYRETTLGTCLKSALQEMVQSGEMTEDMVEEVWNCFDKTFVGTVKHLKTLETETDKTKQERIIIAKQSKGKRKRKMFSAGDSSVASRSSPGNSVLKGSIKNFTIVKNQFRVQLENVLLESSEHGAIKADDLFLKAFSSF</sequence>